<evidence type="ECO:0000313" key="7">
    <source>
        <dbReference type="Proteomes" id="UP001596138"/>
    </source>
</evidence>
<dbReference type="Pfam" id="PF13305">
    <property type="entry name" value="TetR_C_33"/>
    <property type="match status" value="1"/>
</dbReference>
<dbReference type="Proteomes" id="UP001596138">
    <property type="component" value="Unassembled WGS sequence"/>
</dbReference>
<dbReference type="InterPro" id="IPR025996">
    <property type="entry name" value="MT1864/Rv1816-like_C"/>
</dbReference>
<keyword evidence="3" id="KW-0804">Transcription</keyword>
<dbReference type="Gene3D" id="1.10.357.10">
    <property type="entry name" value="Tetracycline Repressor, domain 2"/>
    <property type="match status" value="1"/>
</dbReference>
<organism evidence="6 7">
    <name type="scientific">Longivirga aurantiaca</name>
    <dbReference type="NCBI Taxonomy" id="1837743"/>
    <lineage>
        <taxon>Bacteria</taxon>
        <taxon>Bacillati</taxon>
        <taxon>Actinomycetota</taxon>
        <taxon>Actinomycetes</taxon>
        <taxon>Sporichthyales</taxon>
        <taxon>Sporichthyaceae</taxon>
        <taxon>Longivirga</taxon>
    </lineage>
</organism>
<dbReference type="Pfam" id="PF00440">
    <property type="entry name" value="TetR_N"/>
    <property type="match status" value="1"/>
</dbReference>
<proteinExistence type="predicted"/>
<keyword evidence="1" id="KW-0805">Transcription regulation</keyword>
<feature type="domain" description="HTH tetR-type" evidence="5">
    <location>
        <begin position="18"/>
        <end position="79"/>
    </location>
</feature>
<dbReference type="EMBL" id="JBHSTI010000002">
    <property type="protein sequence ID" value="MFC6236375.1"/>
    <property type="molecule type" value="Genomic_DNA"/>
</dbReference>
<dbReference type="InterPro" id="IPR009057">
    <property type="entry name" value="Homeodomain-like_sf"/>
</dbReference>
<evidence type="ECO:0000256" key="4">
    <source>
        <dbReference type="PROSITE-ProRule" id="PRU00335"/>
    </source>
</evidence>
<dbReference type="SUPFAM" id="SSF46689">
    <property type="entry name" value="Homeodomain-like"/>
    <property type="match status" value="1"/>
</dbReference>
<accession>A0ABW1SWK4</accession>
<dbReference type="InterPro" id="IPR001647">
    <property type="entry name" value="HTH_TetR"/>
</dbReference>
<sequence>MTTAAARPRRRARRGEGELLRAEILTAARELLAEAQDADAVSVRAVAERVGVSTPSIYLHFADKQALLDAVCELVFTELDARMQAAAATTSDPFDGLRLRGLAYAEFALANPEQYRLAMMRMPALHGEFDKNTYGPFSAEDIVAGPTYHHLIDAVQSCIDVGVFAPGTDPDVIATSLWAATHGAVSLCLAKPGLVGDDALALCEMVIENAGLGAALSSHIGHPHDEPDAHGHEGMSEGLALLLRTTAQIAAMKPPTAS</sequence>
<evidence type="ECO:0000313" key="6">
    <source>
        <dbReference type="EMBL" id="MFC6236375.1"/>
    </source>
</evidence>
<comment type="caution">
    <text evidence="6">The sequence shown here is derived from an EMBL/GenBank/DDBJ whole genome shotgun (WGS) entry which is preliminary data.</text>
</comment>
<dbReference type="PANTHER" id="PTHR30055:SF234">
    <property type="entry name" value="HTH-TYPE TRANSCRIPTIONAL REGULATOR BETI"/>
    <property type="match status" value="1"/>
</dbReference>
<evidence type="ECO:0000256" key="3">
    <source>
        <dbReference type="ARBA" id="ARBA00023163"/>
    </source>
</evidence>
<dbReference type="InterPro" id="IPR036271">
    <property type="entry name" value="Tet_transcr_reg_TetR-rel_C_sf"/>
</dbReference>
<reference evidence="7" key="1">
    <citation type="journal article" date="2019" name="Int. J. Syst. Evol. Microbiol.">
        <title>The Global Catalogue of Microorganisms (GCM) 10K type strain sequencing project: providing services to taxonomists for standard genome sequencing and annotation.</title>
        <authorList>
            <consortium name="The Broad Institute Genomics Platform"/>
            <consortium name="The Broad Institute Genome Sequencing Center for Infectious Disease"/>
            <person name="Wu L."/>
            <person name="Ma J."/>
        </authorList>
    </citation>
    <scope>NUCLEOTIDE SEQUENCE [LARGE SCALE GENOMIC DNA]</scope>
    <source>
        <strain evidence="7">CGMCC 4.7317</strain>
    </source>
</reference>
<dbReference type="SUPFAM" id="SSF48498">
    <property type="entry name" value="Tetracyclin repressor-like, C-terminal domain"/>
    <property type="match status" value="1"/>
</dbReference>
<dbReference type="RefSeq" id="WP_386763421.1">
    <property type="nucleotide sequence ID" value="NZ_JBHSTI010000002.1"/>
</dbReference>
<feature type="DNA-binding region" description="H-T-H motif" evidence="4">
    <location>
        <begin position="42"/>
        <end position="61"/>
    </location>
</feature>
<dbReference type="PANTHER" id="PTHR30055">
    <property type="entry name" value="HTH-TYPE TRANSCRIPTIONAL REGULATOR RUTR"/>
    <property type="match status" value="1"/>
</dbReference>
<evidence type="ECO:0000259" key="5">
    <source>
        <dbReference type="PROSITE" id="PS50977"/>
    </source>
</evidence>
<protein>
    <submittedName>
        <fullName evidence="6">TetR/AcrR family transcriptional regulator</fullName>
    </submittedName>
</protein>
<evidence type="ECO:0000256" key="1">
    <source>
        <dbReference type="ARBA" id="ARBA00023015"/>
    </source>
</evidence>
<evidence type="ECO:0000256" key="2">
    <source>
        <dbReference type="ARBA" id="ARBA00023125"/>
    </source>
</evidence>
<dbReference type="InterPro" id="IPR050109">
    <property type="entry name" value="HTH-type_TetR-like_transc_reg"/>
</dbReference>
<keyword evidence="7" id="KW-1185">Reference proteome</keyword>
<gene>
    <name evidence="6" type="ORF">ACFQGU_00675</name>
</gene>
<keyword evidence="2 4" id="KW-0238">DNA-binding</keyword>
<dbReference type="PROSITE" id="PS50977">
    <property type="entry name" value="HTH_TETR_2"/>
    <property type="match status" value="1"/>
</dbReference>
<name>A0ABW1SWK4_9ACTN</name>